<feature type="region of interest" description="Disordered" evidence="1">
    <location>
        <begin position="1"/>
        <end position="22"/>
    </location>
</feature>
<proteinExistence type="predicted"/>
<feature type="non-terminal residue" evidence="3">
    <location>
        <position position="138"/>
    </location>
</feature>
<feature type="region of interest" description="Disordered" evidence="1">
    <location>
        <begin position="53"/>
        <end position="73"/>
    </location>
</feature>
<sequence>MAEPDEPSGLANSQTTRTEIDEMETEKAISSILEHNYVSIPLPTDSKELKRKLTDGNFKESTPLSPDRKKSHMVRMYKDTNKGPFEVIIQSKNKTKINPFNIGKIIKQHYDGISYINRAGKNLSVICNDFLSANNLVR</sequence>
<gene>
    <name evidence="2" type="ORF">g.8347</name>
    <name evidence="3" type="ORF">g.8348</name>
</gene>
<dbReference type="AlphaFoldDB" id="A0A1B6JP74"/>
<accession>A0A1B6JP74</accession>
<protein>
    <submittedName>
        <fullName evidence="3">Uncharacterized protein</fullName>
    </submittedName>
</protein>
<evidence type="ECO:0000313" key="2">
    <source>
        <dbReference type="EMBL" id="JAS75980.1"/>
    </source>
</evidence>
<organism evidence="3">
    <name type="scientific">Homalodisca liturata</name>
    <dbReference type="NCBI Taxonomy" id="320908"/>
    <lineage>
        <taxon>Eukaryota</taxon>
        <taxon>Metazoa</taxon>
        <taxon>Ecdysozoa</taxon>
        <taxon>Arthropoda</taxon>
        <taxon>Hexapoda</taxon>
        <taxon>Insecta</taxon>
        <taxon>Pterygota</taxon>
        <taxon>Neoptera</taxon>
        <taxon>Paraneoptera</taxon>
        <taxon>Hemiptera</taxon>
        <taxon>Auchenorrhyncha</taxon>
        <taxon>Membracoidea</taxon>
        <taxon>Cicadellidae</taxon>
        <taxon>Cicadellinae</taxon>
        <taxon>Proconiini</taxon>
        <taxon>Homalodisca</taxon>
    </lineage>
</organism>
<evidence type="ECO:0000313" key="3">
    <source>
        <dbReference type="EMBL" id="JAT01049.1"/>
    </source>
</evidence>
<dbReference type="EMBL" id="GECU01031726">
    <property type="protein sequence ID" value="JAS75980.1"/>
    <property type="molecule type" value="Transcribed_RNA"/>
</dbReference>
<reference evidence="3" key="1">
    <citation type="submission" date="2015-11" db="EMBL/GenBank/DDBJ databases">
        <title>De novo transcriptome assembly of four potential Pierce s Disease insect vectors from Arizona vineyards.</title>
        <authorList>
            <person name="Tassone E.E."/>
        </authorList>
    </citation>
    <scope>NUCLEOTIDE SEQUENCE</scope>
</reference>
<evidence type="ECO:0000256" key="1">
    <source>
        <dbReference type="SAM" id="MobiDB-lite"/>
    </source>
</evidence>
<dbReference type="EMBL" id="GECU01006658">
    <property type="protein sequence ID" value="JAT01049.1"/>
    <property type="molecule type" value="Transcribed_RNA"/>
</dbReference>
<name>A0A1B6JP74_9HEMI</name>